<dbReference type="AlphaFoldDB" id="A0A931DHB8"/>
<protein>
    <submittedName>
        <fullName evidence="1">Uncharacterized protein</fullName>
    </submittedName>
</protein>
<evidence type="ECO:0000313" key="2">
    <source>
        <dbReference type="Proteomes" id="UP000614047"/>
    </source>
</evidence>
<reference evidence="1" key="1">
    <citation type="submission" date="2020-11" db="EMBL/GenBank/DDBJ databases">
        <title>Sequencing the genomes of 1000 actinobacteria strains.</title>
        <authorList>
            <person name="Klenk H.-P."/>
        </authorList>
    </citation>
    <scope>NUCLEOTIDE SEQUENCE</scope>
    <source>
        <strain evidence="1">DSM 43175</strain>
    </source>
</reference>
<dbReference type="EMBL" id="JADOUA010000001">
    <property type="protein sequence ID" value="MBG6086738.1"/>
    <property type="molecule type" value="Genomic_DNA"/>
</dbReference>
<dbReference type="RefSeq" id="WP_197009689.1">
    <property type="nucleotide sequence ID" value="NZ_BAABES010000007.1"/>
</dbReference>
<dbReference type="PROSITE" id="PS51257">
    <property type="entry name" value="PROKAR_LIPOPROTEIN"/>
    <property type="match status" value="1"/>
</dbReference>
<comment type="caution">
    <text evidence="1">The sequence shown here is derived from an EMBL/GenBank/DDBJ whole genome shotgun (WGS) entry which is preliminary data.</text>
</comment>
<evidence type="ECO:0000313" key="1">
    <source>
        <dbReference type="EMBL" id="MBG6086738.1"/>
    </source>
</evidence>
<keyword evidence="2" id="KW-1185">Reference proteome</keyword>
<name>A0A931DHB8_9ACTN</name>
<organism evidence="1 2">
    <name type="scientific">Actinomadura viridis</name>
    <dbReference type="NCBI Taxonomy" id="58110"/>
    <lineage>
        <taxon>Bacteria</taxon>
        <taxon>Bacillati</taxon>
        <taxon>Actinomycetota</taxon>
        <taxon>Actinomycetes</taxon>
        <taxon>Streptosporangiales</taxon>
        <taxon>Thermomonosporaceae</taxon>
        <taxon>Actinomadura</taxon>
    </lineage>
</organism>
<proteinExistence type="predicted"/>
<accession>A0A931DHB8</accession>
<dbReference type="Proteomes" id="UP000614047">
    <property type="component" value="Unassembled WGS sequence"/>
</dbReference>
<sequence>MGPRSAVRPAARRPSARFRAAALAVLLGTALGGCGGEEEITMPPLTPEPGDERPGTVAAAAPTRAARVVLYKYLRGVAAGDAGACAHLAPAYERATFGGVGACRTGLARARSALRPQDLTALRGVTVPTATAGPEDGEVTVQFEELRWKTAPARPGGVLASSFTLRRSGGRWLVTA</sequence>
<gene>
    <name evidence="1" type="ORF">IW256_000851</name>
</gene>